<evidence type="ECO:0000313" key="4">
    <source>
        <dbReference type="Proteomes" id="UP000028045"/>
    </source>
</evidence>
<dbReference type="InterPro" id="IPR046623">
    <property type="entry name" value="DUF6536"/>
</dbReference>
<gene>
    <name evidence="3" type="ORF">S7711_00206</name>
</gene>
<dbReference type="EMBL" id="KL648097">
    <property type="protein sequence ID" value="KEY72201.1"/>
    <property type="molecule type" value="Genomic_DNA"/>
</dbReference>
<feature type="transmembrane region" description="Helical" evidence="1">
    <location>
        <begin position="443"/>
        <end position="467"/>
    </location>
</feature>
<evidence type="ECO:0000313" key="3">
    <source>
        <dbReference type="EMBL" id="KEY72201.1"/>
    </source>
</evidence>
<keyword evidence="1" id="KW-0472">Membrane</keyword>
<dbReference type="Pfam" id="PF20163">
    <property type="entry name" value="DUF6536"/>
    <property type="match status" value="1"/>
</dbReference>
<dbReference type="OrthoDB" id="5429634at2759"/>
<evidence type="ECO:0000259" key="2">
    <source>
        <dbReference type="Pfam" id="PF20163"/>
    </source>
</evidence>
<feature type="transmembrane region" description="Helical" evidence="1">
    <location>
        <begin position="541"/>
        <end position="560"/>
    </location>
</feature>
<dbReference type="HOGENOM" id="CLU_010112_0_1_1"/>
<keyword evidence="4" id="KW-1185">Reference proteome</keyword>
<accession>A0A084B3S2</accession>
<feature type="transmembrane region" description="Helical" evidence="1">
    <location>
        <begin position="665"/>
        <end position="683"/>
    </location>
</feature>
<feature type="transmembrane region" description="Helical" evidence="1">
    <location>
        <begin position="716"/>
        <end position="739"/>
    </location>
</feature>
<dbReference type="Proteomes" id="UP000028045">
    <property type="component" value="Unassembled WGS sequence"/>
</dbReference>
<feature type="domain" description="DUF6536" evidence="2">
    <location>
        <begin position="123"/>
        <end position="279"/>
    </location>
</feature>
<sequence>MAGSSTPRPLRFEALCHAATDLELQTLNESPVEIPHSPHPRSLEISRSLLDDRNADLDTTILNEHWDESEAERGELTGLIPGPKISRYAKVSDLCMFVPELDPNHKRAQTLRIKMARRSTLLKIQAGIAAFIVSINVATIVGLSISYPLESRGIGTIMFGRCSSVETANAIVHVVLNIMSSLLLGAGNYCMQILVAPSRREIDEAHSRGIALERDRTRYRDHELQKSVAYQMDKGRHVAVARLMRNSATLDVSLIWNSAIFMSRPVAAIPRAIVTNDFLTSSDDWETSDPLGKYEWWVASHYDSWETTSATVFQDEIRNKSSIYSLQSAAANMTRIDTDECIQRQIDPFKATSAVIVVARNVSFAHANDSSLLDGWVSGWQAWAASNSWICERHFEETWSCDADFAGTISETWTVQAGPMILSVDHCLIGEEGNNDERCGLHYTAHIMGIVCGLASLEALLVILTWIRHYRDTKHGQESTMVTFGDAVQNFLRSPNNAEDTGAFYASSAKRRGTNFVVLEKDHWQTVPRVSWFKAVSIRTWALSLFLFALGLAIPLYMLIDSALTMWEAGVNMSPSGIWSRRISGIAVFSGSGADRSFQHLMEAIFRANWLQVMISFLYLHYNNLLTRQLIADEMLGYMRDDGKKPLRVSSPIGMQRSSYFLSLPWKYSGPLMGLMVVFHWLISQSVLLIQTSAVEAGRHGTRIPALDYTAYGYDILSGIWACSLGLAMVIGILLLAGLRRWRDVPQDYQLMGYNSSAIECLCQRPRGDTDAHLFPISLGLVSGERGDAKIVFSTDAGLSQSPPAGLEYWRPVFRAAREK</sequence>
<proteinExistence type="predicted"/>
<protein>
    <recommendedName>
        <fullName evidence="2">DUF6536 domain-containing protein</fullName>
    </recommendedName>
</protein>
<reference evidence="3 4" key="1">
    <citation type="journal article" date="2014" name="BMC Genomics">
        <title>Comparative genome sequencing reveals chemotype-specific gene clusters in the toxigenic black mold Stachybotrys.</title>
        <authorList>
            <person name="Semeiks J."/>
            <person name="Borek D."/>
            <person name="Otwinowski Z."/>
            <person name="Grishin N.V."/>
        </authorList>
    </citation>
    <scope>NUCLEOTIDE SEQUENCE [LARGE SCALE GENOMIC DNA]</scope>
    <source>
        <strain evidence="4">CBS 109288 / IBT 7711</strain>
    </source>
</reference>
<organism evidence="3 4">
    <name type="scientific">Stachybotrys chartarum (strain CBS 109288 / IBT 7711)</name>
    <name type="common">Toxic black mold</name>
    <name type="synonym">Stilbospora chartarum</name>
    <dbReference type="NCBI Taxonomy" id="1280523"/>
    <lineage>
        <taxon>Eukaryota</taxon>
        <taxon>Fungi</taxon>
        <taxon>Dikarya</taxon>
        <taxon>Ascomycota</taxon>
        <taxon>Pezizomycotina</taxon>
        <taxon>Sordariomycetes</taxon>
        <taxon>Hypocreomycetidae</taxon>
        <taxon>Hypocreales</taxon>
        <taxon>Stachybotryaceae</taxon>
        <taxon>Stachybotrys</taxon>
    </lineage>
</organism>
<feature type="transmembrane region" description="Helical" evidence="1">
    <location>
        <begin position="121"/>
        <end position="147"/>
    </location>
</feature>
<dbReference type="PANTHER" id="PTHR35395:SF1">
    <property type="entry name" value="DUF6536 DOMAIN-CONTAINING PROTEIN"/>
    <property type="match status" value="1"/>
</dbReference>
<dbReference type="PANTHER" id="PTHR35395">
    <property type="entry name" value="DUF6536 DOMAIN-CONTAINING PROTEIN"/>
    <property type="match status" value="1"/>
</dbReference>
<evidence type="ECO:0000256" key="1">
    <source>
        <dbReference type="SAM" id="Phobius"/>
    </source>
</evidence>
<name>A0A084B3S2_STACB</name>
<keyword evidence="1" id="KW-0812">Transmembrane</keyword>
<keyword evidence="1" id="KW-1133">Transmembrane helix</keyword>
<dbReference type="AlphaFoldDB" id="A0A084B3S2"/>
<feature type="transmembrane region" description="Helical" evidence="1">
    <location>
        <begin position="604"/>
        <end position="622"/>
    </location>
</feature>